<feature type="domain" description="Ig-like" evidence="10">
    <location>
        <begin position="118"/>
        <end position="206"/>
    </location>
</feature>
<evidence type="ECO:0000256" key="9">
    <source>
        <dbReference type="SAM" id="MobiDB-lite"/>
    </source>
</evidence>
<dbReference type="GO" id="GO:0005886">
    <property type="term" value="C:plasma membrane"/>
    <property type="evidence" value="ECO:0007669"/>
    <property type="project" value="UniProtKB-SubCell"/>
</dbReference>
<dbReference type="InterPro" id="IPR007110">
    <property type="entry name" value="Ig-like_dom"/>
</dbReference>
<evidence type="ECO:0000256" key="3">
    <source>
        <dbReference type="ARBA" id="ARBA00022475"/>
    </source>
</evidence>
<keyword evidence="8" id="KW-0393">Immunoglobulin domain</keyword>
<dbReference type="SUPFAM" id="SSF48726">
    <property type="entry name" value="Immunoglobulin"/>
    <property type="match status" value="2"/>
</dbReference>
<dbReference type="Gene3D" id="2.60.40.10">
    <property type="entry name" value="Immunoglobulins"/>
    <property type="match status" value="2"/>
</dbReference>
<dbReference type="InterPro" id="IPR003599">
    <property type="entry name" value="Ig_sub"/>
</dbReference>
<dbReference type="InterPro" id="IPR036179">
    <property type="entry name" value="Ig-like_dom_sf"/>
</dbReference>
<dbReference type="InterPro" id="IPR013783">
    <property type="entry name" value="Ig-like_fold"/>
</dbReference>
<dbReference type="PROSITE" id="PS50835">
    <property type="entry name" value="IG_LIKE"/>
    <property type="match status" value="2"/>
</dbReference>
<keyword evidence="3" id="KW-1003">Cell membrane</keyword>
<dbReference type="GO" id="GO:0005911">
    <property type="term" value="C:cell-cell junction"/>
    <property type="evidence" value="ECO:0007669"/>
    <property type="project" value="TreeGrafter"/>
</dbReference>
<dbReference type="InterPro" id="IPR051275">
    <property type="entry name" value="Cell_adhesion_signaling"/>
</dbReference>
<evidence type="ECO:0000256" key="6">
    <source>
        <dbReference type="ARBA" id="ARBA00023157"/>
    </source>
</evidence>
<evidence type="ECO:0000256" key="8">
    <source>
        <dbReference type="ARBA" id="ARBA00023319"/>
    </source>
</evidence>
<dbReference type="InterPro" id="IPR003598">
    <property type="entry name" value="Ig_sub2"/>
</dbReference>
<evidence type="ECO:0000256" key="7">
    <source>
        <dbReference type="ARBA" id="ARBA00023180"/>
    </source>
</evidence>
<proteinExistence type="predicted"/>
<dbReference type="STRING" id="38772.ENSGAGP00000021028"/>
<dbReference type="PANTHER" id="PTHR11640">
    <property type="entry name" value="NEPHRIN"/>
    <property type="match status" value="1"/>
</dbReference>
<keyword evidence="5" id="KW-0472">Membrane</keyword>
<dbReference type="GO" id="GO:0050839">
    <property type="term" value="F:cell adhesion molecule binding"/>
    <property type="evidence" value="ECO:0007669"/>
    <property type="project" value="TreeGrafter"/>
</dbReference>
<name>A0A452I0Q7_9SAUR</name>
<dbReference type="Pfam" id="PF13927">
    <property type="entry name" value="Ig_3"/>
    <property type="match status" value="2"/>
</dbReference>
<feature type="region of interest" description="Disordered" evidence="9">
    <location>
        <begin position="263"/>
        <end position="285"/>
    </location>
</feature>
<keyword evidence="7" id="KW-0325">Glycoprotein</keyword>
<reference evidence="11" key="2">
    <citation type="submission" date="2025-08" db="UniProtKB">
        <authorList>
            <consortium name="Ensembl"/>
        </authorList>
    </citation>
    <scope>IDENTIFICATION</scope>
</reference>
<evidence type="ECO:0000256" key="4">
    <source>
        <dbReference type="ARBA" id="ARBA00022729"/>
    </source>
</evidence>
<reference evidence="12" key="1">
    <citation type="journal article" date="2017" name="PLoS ONE">
        <title>The Agassiz's desert tortoise genome provides a resource for the conservation of a threatened species.</title>
        <authorList>
            <person name="Tollis M."/>
            <person name="DeNardo D.F."/>
            <person name="Cornelius J.A."/>
            <person name="Dolby G.A."/>
            <person name="Edwards T."/>
            <person name="Henen B.T."/>
            <person name="Karl A.E."/>
            <person name="Murphy R.W."/>
            <person name="Kusumi K."/>
        </authorList>
    </citation>
    <scope>NUCLEOTIDE SEQUENCE [LARGE SCALE GENOMIC DNA]</scope>
</reference>
<reference evidence="11" key="3">
    <citation type="submission" date="2025-09" db="UniProtKB">
        <authorList>
            <consortium name="Ensembl"/>
        </authorList>
    </citation>
    <scope>IDENTIFICATION</scope>
</reference>
<dbReference type="AlphaFoldDB" id="A0A452I0Q7"/>
<evidence type="ECO:0000259" key="10">
    <source>
        <dbReference type="PROSITE" id="PS50835"/>
    </source>
</evidence>
<evidence type="ECO:0000256" key="1">
    <source>
        <dbReference type="ARBA" id="ARBA00004236"/>
    </source>
</evidence>
<evidence type="ECO:0000313" key="11">
    <source>
        <dbReference type="Ensembl" id="ENSGAGP00000021028.1"/>
    </source>
</evidence>
<organism evidence="11 12">
    <name type="scientific">Gopherus agassizii</name>
    <name type="common">Agassiz's desert tortoise</name>
    <dbReference type="NCBI Taxonomy" id="38772"/>
    <lineage>
        <taxon>Eukaryota</taxon>
        <taxon>Metazoa</taxon>
        <taxon>Chordata</taxon>
        <taxon>Craniata</taxon>
        <taxon>Vertebrata</taxon>
        <taxon>Euteleostomi</taxon>
        <taxon>Archelosauria</taxon>
        <taxon>Testudinata</taxon>
        <taxon>Testudines</taxon>
        <taxon>Cryptodira</taxon>
        <taxon>Durocryptodira</taxon>
        <taxon>Testudinoidea</taxon>
        <taxon>Testudinidae</taxon>
        <taxon>Gopherus</taxon>
    </lineage>
</organism>
<keyword evidence="12" id="KW-1185">Reference proteome</keyword>
<protein>
    <recommendedName>
        <fullName evidence="10">Ig-like domain-containing protein</fullName>
    </recommendedName>
</protein>
<feature type="domain" description="Ig-like" evidence="10">
    <location>
        <begin position="27"/>
        <end position="112"/>
    </location>
</feature>
<evidence type="ECO:0000256" key="5">
    <source>
        <dbReference type="ARBA" id="ARBA00023136"/>
    </source>
</evidence>
<keyword evidence="4" id="KW-0732">Signal</keyword>
<dbReference type="Proteomes" id="UP000291020">
    <property type="component" value="Unassembled WGS sequence"/>
</dbReference>
<keyword evidence="6" id="KW-1015">Disulfide bond</keyword>
<comment type="subcellular location">
    <subcellularLocation>
        <location evidence="1">Cell membrane</location>
    </subcellularLocation>
    <subcellularLocation>
        <location evidence="2">Membrane</location>
        <topology evidence="2">Single-pass type I membrane protein</topology>
    </subcellularLocation>
</comment>
<dbReference type="GO" id="GO:0098609">
    <property type="term" value="P:cell-cell adhesion"/>
    <property type="evidence" value="ECO:0007669"/>
    <property type="project" value="TreeGrafter"/>
</dbReference>
<dbReference type="SMART" id="SM00409">
    <property type="entry name" value="IG"/>
    <property type="match status" value="2"/>
</dbReference>
<sequence>SPRDLLILVNSLPLLSAPWGRVPVSPPHLTISAAGSWAAIGDVVVIQCESPRGSAPILYQFHHEGATLGNRTVSSRGPGSLALNVTSERDSGTYSCEADNGMPSLTCPDSLSVPVSPPHLTISAAGSWAAIGDVVVIQCESPRGSAPILYQFHHEGATLGNRTVSSRGPGSLALNVTSERDSGTYSCEADNGMASGPQHSDPFHLSVLGMPSPHALLGIGGAGSLRPSAFSCLLHLVLVLALSGLCLPCSAVLTVSSYPQGHMAPSPAPAPWPEAASTRKLGPPC</sequence>
<dbReference type="PANTHER" id="PTHR11640:SF164">
    <property type="entry name" value="MAM DOMAIN-CONTAINING GLYCOSYLPHOSPHATIDYLINOSITOL ANCHOR PROTEIN 1"/>
    <property type="match status" value="1"/>
</dbReference>
<accession>A0A452I0Q7</accession>
<dbReference type="FunFam" id="2.60.40.10:FF:000357">
    <property type="entry name" value="Fc receptor like 1"/>
    <property type="match status" value="2"/>
</dbReference>
<evidence type="ECO:0000313" key="12">
    <source>
        <dbReference type="Proteomes" id="UP000291020"/>
    </source>
</evidence>
<dbReference type="Ensembl" id="ENSGAGT00000023949.1">
    <property type="protein sequence ID" value="ENSGAGP00000021028.1"/>
    <property type="gene ID" value="ENSGAGG00000015444.1"/>
</dbReference>
<evidence type="ECO:0000256" key="2">
    <source>
        <dbReference type="ARBA" id="ARBA00004479"/>
    </source>
</evidence>
<dbReference type="SMART" id="SM00408">
    <property type="entry name" value="IGc2"/>
    <property type="match status" value="2"/>
</dbReference>